<evidence type="ECO:0000256" key="7">
    <source>
        <dbReference type="ARBA" id="ARBA00022679"/>
    </source>
</evidence>
<keyword evidence="9" id="KW-0319">Glycerol metabolism</keyword>
<evidence type="ECO:0000256" key="5">
    <source>
        <dbReference type="ARBA" id="ARBA00013244"/>
    </source>
</evidence>
<keyword evidence="8" id="KW-0812">Transmembrane</keyword>
<evidence type="ECO:0000256" key="13">
    <source>
        <dbReference type="ARBA" id="ARBA00023136"/>
    </source>
</evidence>
<dbReference type="PANTHER" id="PTHR12317:SF0">
    <property type="entry name" value="ACYLTRANSFERASE"/>
    <property type="match status" value="1"/>
</dbReference>
<evidence type="ECO:0000256" key="14">
    <source>
        <dbReference type="ARBA" id="ARBA00023315"/>
    </source>
</evidence>
<reference evidence="16" key="1">
    <citation type="journal article" date="2008" name="Nat. Genet.">
        <title>The Pristionchus pacificus genome provides a unique perspective on nematode lifestyle and parasitism.</title>
        <authorList>
            <person name="Dieterich C."/>
            <person name="Clifton S.W."/>
            <person name="Schuster L.N."/>
            <person name="Chinwalla A."/>
            <person name="Delehaunty K."/>
            <person name="Dinkelacker I."/>
            <person name="Fulton L."/>
            <person name="Fulton R."/>
            <person name="Godfrey J."/>
            <person name="Minx P."/>
            <person name="Mitreva M."/>
            <person name="Roeseler W."/>
            <person name="Tian H."/>
            <person name="Witte H."/>
            <person name="Yang S.P."/>
            <person name="Wilson R.K."/>
            <person name="Sommer R.J."/>
        </authorList>
    </citation>
    <scope>NUCLEOTIDE SEQUENCE [LARGE SCALE GENOMIC DNA]</scope>
    <source>
        <strain evidence="16">PS312</strain>
    </source>
</reference>
<dbReference type="AlphaFoldDB" id="A0A2A6C7N7"/>
<gene>
    <name evidence="15" type="primary">WBGene00273186</name>
</gene>
<dbReference type="GO" id="GO:0004144">
    <property type="term" value="F:diacylglycerol O-acyltransferase activity"/>
    <property type="evidence" value="ECO:0007669"/>
    <property type="project" value="UniProtKB-EC"/>
</dbReference>
<protein>
    <recommendedName>
        <fullName evidence="5">diacylglycerol O-acyltransferase</fullName>
        <ecNumber evidence="5">2.3.1.20</ecNumber>
    </recommendedName>
</protein>
<evidence type="ECO:0000256" key="10">
    <source>
        <dbReference type="ARBA" id="ARBA00022824"/>
    </source>
</evidence>
<keyword evidence="7" id="KW-0808">Transferase</keyword>
<evidence type="ECO:0000256" key="2">
    <source>
        <dbReference type="ARBA" id="ARBA00004771"/>
    </source>
</evidence>
<dbReference type="PANTHER" id="PTHR12317">
    <property type="entry name" value="DIACYLGLYCEROL O-ACYLTRANSFERASE"/>
    <property type="match status" value="1"/>
</dbReference>
<comment type="similarity">
    <text evidence="4">Belongs to the diacylglycerol acyltransferase family.</text>
</comment>
<dbReference type="Pfam" id="PF03982">
    <property type="entry name" value="DAGAT"/>
    <property type="match status" value="1"/>
</dbReference>
<evidence type="ECO:0000256" key="3">
    <source>
        <dbReference type="ARBA" id="ARBA00005189"/>
    </source>
</evidence>
<comment type="pathway">
    <text evidence="3">Lipid metabolism.</text>
</comment>
<organism evidence="15 16">
    <name type="scientific">Pristionchus pacificus</name>
    <name type="common">Parasitic nematode worm</name>
    <dbReference type="NCBI Taxonomy" id="54126"/>
    <lineage>
        <taxon>Eukaryota</taxon>
        <taxon>Metazoa</taxon>
        <taxon>Ecdysozoa</taxon>
        <taxon>Nematoda</taxon>
        <taxon>Chromadorea</taxon>
        <taxon>Rhabditida</taxon>
        <taxon>Rhabditina</taxon>
        <taxon>Diplogasteromorpha</taxon>
        <taxon>Diplogasteroidea</taxon>
        <taxon>Neodiplogasteridae</taxon>
        <taxon>Pristionchus</taxon>
    </lineage>
</organism>
<keyword evidence="6" id="KW-0444">Lipid biosynthesis</keyword>
<reference evidence="15" key="2">
    <citation type="submission" date="2022-06" db="UniProtKB">
        <authorList>
            <consortium name="EnsemblMetazoa"/>
        </authorList>
    </citation>
    <scope>IDENTIFICATION</scope>
    <source>
        <strain evidence="15">PS312</strain>
    </source>
</reference>
<proteinExistence type="inferred from homology"/>
<evidence type="ECO:0000313" key="15">
    <source>
        <dbReference type="EnsemblMetazoa" id="PPA34817.1"/>
    </source>
</evidence>
<evidence type="ECO:0000256" key="4">
    <source>
        <dbReference type="ARBA" id="ARBA00005420"/>
    </source>
</evidence>
<evidence type="ECO:0000313" key="16">
    <source>
        <dbReference type="Proteomes" id="UP000005239"/>
    </source>
</evidence>
<sequence>MHKAFARYFPLRLYTTSELPDDQNYLIGMHPHGICGMSSYHFMSNGTGIWDRFPKINFHTCTLVTLNEYDMIMLYFFTT</sequence>
<evidence type="ECO:0000256" key="12">
    <source>
        <dbReference type="ARBA" id="ARBA00023098"/>
    </source>
</evidence>
<evidence type="ECO:0000256" key="1">
    <source>
        <dbReference type="ARBA" id="ARBA00004477"/>
    </source>
</evidence>
<keyword evidence="16" id="KW-1185">Reference proteome</keyword>
<keyword evidence="11" id="KW-1133">Transmembrane helix</keyword>
<comment type="subcellular location">
    <subcellularLocation>
        <location evidence="1">Endoplasmic reticulum membrane</location>
        <topology evidence="1">Multi-pass membrane protein</topology>
    </subcellularLocation>
</comment>
<evidence type="ECO:0000256" key="6">
    <source>
        <dbReference type="ARBA" id="ARBA00022516"/>
    </source>
</evidence>
<keyword evidence="12" id="KW-0443">Lipid metabolism</keyword>
<keyword evidence="10" id="KW-0256">Endoplasmic reticulum</keyword>
<dbReference type="GO" id="GO:0006071">
    <property type="term" value="P:glycerol metabolic process"/>
    <property type="evidence" value="ECO:0007669"/>
    <property type="project" value="UniProtKB-KW"/>
</dbReference>
<accession>A0A2A6C7N7</accession>
<dbReference type="InterPro" id="IPR007130">
    <property type="entry name" value="DAGAT"/>
</dbReference>
<dbReference type="OrthoDB" id="264532at2759"/>
<evidence type="ECO:0000256" key="9">
    <source>
        <dbReference type="ARBA" id="ARBA00022798"/>
    </source>
</evidence>
<comment type="pathway">
    <text evidence="2">Glycerolipid metabolism; triacylglycerol biosynthesis.</text>
</comment>
<name>A0A2A6C7N7_PRIPA</name>
<evidence type="ECO:0000256" key="8">
    <source>
        <dbReference type="ARBA" id="ARBA00022692"/>
    </source>
</evidence>
<dbReference type="GO" id="GO:0005789">
    <property type="term" value="C:endoplasmic reticulum membrane"/>
    <property type="evidence" value="ECO:0007669"/>
    <property type="project" value="UniProtKB-SubCell"/>
</dbReference>
<dbReference type="GO" id="GO:0006629">
    <property type="term" value="P:lipid metabolic process"/>
    <property type="evidence" value="ECO:0007669"/>
    <property type="project" value="UniProtKB-KW"/>
</dbReference>
<accession>A0A8R1YQP1</accession>
<keyword evidence="13" id="KW-0472">Membrane</keyword>
<dbReference type="Proteomes" id="UP000005239">
    <property type="component" value="Unassembled WGS sequence"/>
</dbReference>
<dbReference type="EnsemblMetazoa" id="PPA34817.1">
    <property type="protein sequence ID" value="PPA34817.1"/>
    <property type="gene ID" value="WBGene00273186"/>
</dbReference>
<evidence type="ECO:0000256" key="11">
    <source>
        <dbReference type="ARBA" id="ARBA00022989"/>
    </source>
</evidence>
<keyword evidence="14" id="KW-0012">Acyltransferase</keyword>
<dbReference type="EC" id="2.3.1.20" evidence="5"/>